<evidence type="ECO:0000313" key="2">
    <source>
        <dbReference type="EMBL" id="CAB4602874.1"/>
    </source>
</evidence>
<keyword evidence="1" id="KW-1133">Transmembrane helix</keyword>
<feature type="transmembrane region" description="Helical" evidence="1">
    <location>
        <begin position="12"/>
        <end position="28"/>
    </location>
</feature>
<accession>A0A6J6LUZ1</accession>
<name>A0A6J6LUZ1_9ZZZZ</name>
<sequence length="84" mass="9103">MMRNNLINNYRMGGYLLITIGLISLSYQNGKNNILVHGLIIIVPGVLLLGSTWLPSLSKVLDLRSTKVLVLALGLALVGFAILN</sequence>
<feature type="transmembrane region" description="Helical" evidence="1">
    <location>
        <begin position="66"/>
        <end position="83"/>
    </location>
</feature>
<proteinExistence type="predicted"/>
<keyword evidence="1" id="KW-0472">Membrane</keyword>
<dbReference type="EMBL" id="CAEZUG010000120">
    <property type="protein sequence ID" value="CAB4602874.1"/>
    <property type="molecule type" value="Genomic_DNA"/>
</dbReference>
<evidence type="ECO:0000256" key="1">
    <source>
        <dbReference type="SAM" id="Phobius"/>
    </source>
</evidence>
<feature type="transmembrane region" description="Helical" evidence="1">
    <location>
        <begin position="34"/>
        <end position="54"/>
    </location>
</feature>
<organism evidence="3">
    <name type="scientific">freshwater metagenome</name>
    <dbReference type="NCBI Taxonomy" id="449393"/>
    <lineage>
        <taxon>unclassified sequences</taxon>
        <taxon>metagenomes</taxon>
        <taxon>ecological metagenomes</taxon>
    </lineage>
</organism>
<reference evidence="3" key="1">
    <citation type="submission" date="2020-05" db="EMBL/GenBank/DDBJ databases">
        <authorList>
            <person name="Chiriac C."/>
            <person name="Salcher M."/>
            <person name="Ghai R."/>
            <person name="Kavagutti S V."/>
        </authorList>
    </citation>
    <scope>NUCLEOTIDE SEQUENCE</scope>
</reference>
<dbReference type="AlphaFoldDB" id="A0A6J6LUZ1"/>
<dbReference type="EMBL" id="CAEZWQ010000089">
    <property type="protein sequence ID" value="CAB4665571.1"/>
    <property type="molecule type" value="Genomic_DNA"/>
</dbReference>
<keyword evidence="1" id="KW-0812">Transmembrane</keyword>
<protein>
    <submittedName>
        <fullName evidence="3">Unannotated protein</fullName>
    </submittedName>
</protein>
<gene>
    <name evidence="2" type="ORF">UFOPK1795_01312</name>
    <name evidence="3" type="ORF">UFOPK2275_00799</name>
</gene>
<evidence type="ECO:0000313" key="3">
    <source>
        <dbReference type="EMBL" id="CAB4665571.1"/>
    </source>
</evidence>